<dbReference type="InterPro" id="IPR002173">
    <property type="entry name" value="Carboh/pur_kinase_PfkB_CS"/>
</dbReference>
<accession>A0ABW7KK37</accession>
<evidence type="ECO:0000259" key="7">
    <source>
        <dbReference type="Pfam" id="PF00294"/>
    </source>
</evidence>
<organism evidence="10 12">
    <name type="scientific">Antrihabitans spumae</name>
    <dbReference type="NCBI Taxonomy" id="3373370"/>
    <lineage>
        <taxon>Bacteria</taxon>
        <taxon>Bacillati</taxon>
        <taxon>Actinomycetota</taxon>
        <taxon>Actinomycetes</taxon>
        <taxon>Mycobacteriales</taxon>
        <taxon>Nocardiaceae</taxon>
        <taxon>Antrihabitans</taxon>
    </lineage>
</organism>
<dbReference type="Proteomes" id="UP001609175">
    <property type="component" value="Unassembled WGS sequence"/>
</dbReference>
<dbReference type="PANTHER" id="PTHR46566:SF5">
    <property type="entry name" value="1-PHOSPHOFRUCTOKINASE"/>
    <property type="match status" value="1"/>
</dbReference>
<keyword evidence="13" id="KW-1185">Reference proteome</keyword>
<name>A0ABW7KK37_9NOCA</name>
<dbReference type="CDD" id="cd01164">
    <property type="entry name" value="FruK_PfkB_like"/>
    <property type="match status" value="1"/>
</dbReference>
<dbReference type="PROSITE" id="PS00584">
    <property type="entry name" value="PFKB_KINASES_2"/>
    <property type="match status" value="1"/>
</dbReference>
<dbReference type="EMBL" id="JBIMSO010000002">
    <property type="protein sequence ID" value="MFH5206765.1"/>
    <property type="molecule type" value="Genomic_DNA"/>
</dbReference>
<dbReference type="Proteomes" id="UP001609219">
    <property type="component" value="Unassembled WGS sequence"/>
</dbReference>
<dbReference type="Gene3D" id="3.40.1190.20">
    <property type="match status" value="1"/>
</dbReference>
<evidence type="ECO:0000313" key="9">
    <source>
        <dbReference type="EMBL" id="MFH5229800.1"/>
    </source>
</evidence>
<sequence length="335" mass="34248">MIVTLTANPSIDRTVTLTSPLERGSVHRAAAAVSDPGGKGVNVARVVTAAGVPAIALLPGSADDPLFTSLNDHHIDYRRVDVASPARINLTISEPDGTTTKINEPGAVLSTESRRHLADRLRQLAGGQTTWVVLAGSLPPGVPDNWYAELCRNLAHLPVRIAVDTSEEPLLALARGLSKSTPNLLKPNSEELAQLTGASAKDIESAAAQGDPTLAVQLSRTLVEQGVETVLATLGAAGAVLVDSTGAWYAQSPPMIPRSTVGAGDSSLAGYLLAQIEGAAPAQCLQRAVAYGCAAAALPGTALPTPADVDIASVVVTPVDGTRVDVTAAPAQVIA</sequence>
<evidence type="ECO:0000256" key="4">
    <source>
        <dbReference type="ARBA" id="ARBA00022777"/>
    </source>
</evidence>
<evidence type="ECO:0000313" key="8">
    <source>
        <dbReference type="EMBL" id="MFH5206765.1"/>
    </source>
</evidence>
<dbReference type="InterPro" id="IPR017583">
    <property type="entry name" value="Tagatose/fructose_Pkinase"/>
</dbReference>
<feature type="domain" description="Carbohydrate kinase PfkB" evidence="7">
    <location>
        <begin position="8"/>
        <end position="307"/>
    </location>
</feature>
<dbReference type="Proteomes" id="UP001609176">
    <property type="component" value="Unassembled WGS sequence"/>
</dbReference>
<dbReference type="PANTHER" id="PTHR46566">
    <property type="entry name" value="1-PHOSPHOFRUCTOKINASE-RELATED"/>
    <property type="match status" value="1"/>
</dbReference>
<evidence type="ECO:0000256" key="6">
    <source>
        <dbReference type="PIRNR" id="PIRNR000535"/>
    </source>
</evidence>
<dbReference type="Pfam" id="PF00294">
    <property type="entry name" value="PfkB"/>
    <property type="match status" value="1"/>
</dbReference>
<gene>
    <name evidence="10" type="ORF">ACHIPV_05985</name>
    <name evidence="8" type="ORF">ACHIPZ_00755</name>
    <name evidence="9" type="ORF">ACHIRB_14650</name>
</gene>
<keyword evidence="3" id="KW-0547">Nucleotide-binding</keyword>
<dbReference type="EMBL" id="JBIMSP010000006">
    <property type="protein sequence ID" value="MFH5241436.1"/>
    <property type="molecule type" value="Genomic_DNA"/>
</dbReference>
<evidence type="ECO:0000313" key="11">
    <source>
        <dbReference type="Proteomes" id="UP001609175"/>
    </source>
</evidence>
<dbReference type="PIRSF" id="PIRSF000535">
    <property type="entry name" value="1PFK/6PFK/LacC"/>
    <property type="match status" value="1"/>
</dbReference>
<evidence type="ECO:0000256" key="1">
    <source>
        <dbReference type="ARBA" id="ARBA00010688"/>
    </source>
</evidence>
<keyword evidence="4" id="KW-0418">Kinase</keyword>
<evidence type="ECO:0000313" key="10">
    <source>
        <dbReference type="EMBL" id="MFH5241436.1"/>
    </source>
</evidence>
<evidence type="ECO:0000256" key="5">
    <source>
        <dbReference type="ARBA" id="ARBA00022840"/>
    </source>
</evidence>
<dbReference type="RefSeq" id="WP_395112143.1">
    <property type="nucleotide sequence ID" value="NZ_JBIMSN010000060.1"/>
</dbReference>
<keyword evidence="2 6" id="KW-0808">Transferase</keyword>
<proteinExistence type="inferred from homology"/>
<evidence type="ECO:0000313" key="12">
    <source>
        <dbReference type="Proteomes" id="UP001609176"/>
    </source>
</evidence>
<comment type="similarity">
    <text evidence="1">Belongs to the carbohydrate kinase PfkB family.</text>
</comment>
<reference evidence="11 12" key="1">
    <citation type="submission" date="2024-10" db="EMBL/GenBank/DDBJ databases">
        <authorList>
            <person name="Riesco R."/>
        </authorList>
    </citation>
    <scope>NUCLEOTIDE SEQUENCE [LARGE SCALE GENOMIC DNA]</scope>
    <source>
        <strain evidence="10 12">NCIMB 15448</strain>
        <strain evidence="8 11">NCIMB 15449</strain>
        <strain evidence="9 13">NCIMB 15450</strain>
    </source>
</reference>
<protein>
    <submittedName>
        <fullName evidence="10">1-phosphofructokinase family hexose kinase</fullName>
    </submittedName>
</protein>
<dbReference type="InterPro" id="IPR029056">
    <property type="entry name" value="Ribokinase-like"/>
</dbReference>
<keyword evidence="5" id="KW-0067">ATP-binding</keyword>
<dbReference type="EMBL" id="JBIMSN010000060">
    <property type="protein sequence ID" value="MFH5229800.1"/>
    <property type="molecule type" value="Genomic_DNA"/>
</dbReference>
<evidence type="ECO:0000313" key="13">
    <source>
        <dbReference type="Proteomes" id="UP001609219"/>
    </source>
</evidence>
<dbReference type="NCBIfam" id="TIGR03168">
    <property type="entry name" value="1-PFK"/>
    <property type="match status" value="1"/>
</dbReference>
<comment type="caution">
    <text evidence="10">The sequence shown here is derived from an EMBL/GenBank/DDBJ whole genome shotgun (WGS) entry which is preliminary data.</text>
</comment>
<dbReference type="SUPFAM" id="SSF53613">
    <property type="entry name" value="Ribokinase-like"/>
    <property type="match status" value="1"/>
</dbReference>
<evidence type="ECO:0000256" key="3">
    <source>
        <dbReference type="ARBA" id="ARBA00022741"/>
    </source>
</evidence>
<dbReference type="InterPro" id="IPR011611">
    <property type="entry name" value="PfkB_dom"/>
</dbReference>
<evidence type="ECO:0000256" key="2">
    <source>
        <dbReference type="ARBA" id="ARBA00022679"/>
    </source>
</evidence>